<dbReference type="Proteomes" id="UP000800092">
    <property type="component" value="Unassembled WGS sequence"/>
</dbReference>
<evidence type="ECO:0000256" key="16">
    <source>
        <dbReference type="ARBA" id="ARBA00048414"/>
    </source>
</evidence>
<dbReference type="Pfam" id="PF07993">
    <property type="entry name" value="NAD_binding_4"/>
    <property type="match status" value="1"/>
</dbReference>
<keyword evidence="20" id="KW-1185">Reference proteome</keyword>
<evidence type="ECO:0000256" key="15">
    <source>
        <dbReference type="ARBA" id="ARBA00048260"/>
    </source>
</evidence>
<evidence type="ECO:0000313" key="20">
    <source>
        <dbReference type="Proteomes" id="UP000800092"/>
    </source>
</evidence>
<dbReference type="NCBIfam" id="TIGR03443">
    <property type="entry name" value="alpha_am_amid"/>
    <property type="match status" value="1"/>
</dbReference>
<dbReference type="NCBIfam" id="TIGR01746">
    <property type="entry name" value="Thioester-redct"/>
    <property type="match status" value="1"/>
</dbReference>
<comment type="catalytic activity">
    <reaction evidence="15">
        <text>(S)-2-amino-6-oxohexanoate + AMP + diphosphate + NADP(+) = L-2-aminoadipate + ATP + NADPH + H(+)</text>
        <dbReference type="Rhea" id="RHEA:46936"/>
        <dbReference type="ChEBI" id="CHEBI:15378"/>
        <dbReference type="ChEBI" id="CHEBI:30616"/>
        <dbReference type="ChEBI" id="CHEBI:33019"/>
        <dbReference type="ChEBI" id="CHEBI:57783"/>
        <dbReference type="ChEBI" id="CHEBI:58321"/>
        <dbReference type="ChEBI" id="CHEBI:58349"/>
        <dbReference type="ChEBI" id="CHEBI:58672"/>
        <dbReference type="ChEBI" id="CHEBI:456215"/>
        <dbReference type="EC" id="1.2.1.95"/>
    </reaction>
</comment>
<dbReference type="InterPro" id="IPR010080">
    <property type="entry name" value="Thioester_reductase-like_dom"/>
</dbReference>
<evidence type="ECO:0000256" key="6">
    <source>
        <dbReference type="ARBA" id="ARBA00013073"/>
    </source>
</evidence>
<evidence type="ECO:0000313" key="19">
    <source>
        <dbReference type="EMBL" id="KAF2235580.1"/>
    </source>
</evidence>
<keyword evidence="11" id="KW-0560">Oxidoreductase</keyword>
<dbReference type="AlphaFoldDB" id="A0A6A6HDL6"/>
<dbReference type="InterPro" id="IPR020845">
    <property type="entry name" value="AMP-binding_CS"/>
</dbReference>
<dbReference type="InterPro" id="IPR009081">
    <property type="entry name" value="PP-bd_ACP"/>
</dbReference>
<dbReference type="GO" id="GO:0019878">
    <property type="term" value="P:lysine biosynthetic process via aminoadipic acid"/>
    <property type="evidence" value="ECO:0007669"/>
    <property type="project" value="UniProtKB-UniPathway"/>
</dbReference>
<evidence type="ECO:0000259" key="18">
    <source>
        <dbReference type="PROSITE" id="PS50075"/>
    </source>
</evidence>
<dbReference type="Gene3D" id="3.40.50.12780">
    <property type="entry name" value="N-terminal domain of ligase-like"/>
    <property type="match status" value="1"/>
</dbReference>
<dbReference type="SUPFAM" id="SSF47336">
    <property type="entry name" value="ACP-like"/>
    <property type="match status" value="1"/>
</dbReference>
<dbReference type="Gene3D" id="3.40.50.720">
    <property type="entry name" value="NAD(P)-binding Rossmann-like Domain"/>
    <property type="match status" value="1"/>
</dbReference>
<keyword evidence="12" id="KW-0457">Lysine biosynthesis</keyword>
<dbReference type="PROSITE" id="PS50075">
    <property type="entry name" value="CARRIER"/>
    <property type="match status" value="1"/>
</dbReference>
<comment type="pathway">
    <text evidence="3">Amino-acid biosynthesis; L-lysine biosynthesis via AAA pathway; L-lysine from L-alpha-aminoadipate (fungal route): step 1/3.</text>
</comment>
<keyword evidence="9" id="KW-0028">Amino-acid biosynthesis</keyword>
<comment type="function">
    <text evidence="2">Catalyzes the activation of alpha-aminoadipate by ATP-dependent adenylation and the reduction of activated alpha-aminoadipate by NADPH. The activated alpha-aminoadipate is bound to the phosphopantheinyl group of the enzyme itself before it is reduced to (S)-2-amino-6-oxohexanoate.</text>
</comment>
<dbReference type="SUPFAM" id="SSF56801">
    <property type="entry name" value="Acetyl-CoA synthetase-like"/>
    <property type="match status" value="1"/>
</dbReference>
<evidence type="ECO:0000256" key="10">
    <source>
        <dbReference type="ARBA" id="ARBA00022857"/>
    </source>
</evidence>
<dbReference type="UniPathway" id="UPA00033">
    <property type="reaction ID" value="UER00032"/>
</dbReference>
<proteinExistence type="inferred from homology"/>
<dbReference type="EC" id="1.2.1.31" evidence="6"/>
<evidence type="ECO:0000256" key="8">
    <source>
        <dbReference type="ARBA" id="ARBA00022553"/>
    </source>
</evidence>
<comment type="cofactor">
    <cofactor evidence="1">
        <name>pantetheine 4'-phosphate</name>
        <dbReference type="ChEBI" id="CHEBI:47942"/>
    </cofactor>
</comment>
<dbReference type="Pfam" id="PF00501">
    <property type="entry name" value="AMP-binding"/>
    <property type="match status" value="1"/>
</dbReference>
<evidence type="ECO:0000256" key="17">
    <source>
        <dbReference type="ARBA" id="ARBA00049537"/>
    </source>
</evidence>
<dbReference type="PANTHER" id="PTHR44845:SF1">
    <property type="entry name" value="L-2-AMINOADIPATE REDUCTASE"/>
    <property type="match status" value="1"/>
</dbReference>
<dbReference type="InterPro" id="IPR014397">
    <property type="entry name" value="Lys2"/>
</dbReference>
<evidence type="ECO:0000256" key="12">
    <source>
        <dbReference type="ARBA" id="ARBA00023154"/>
    </source>
</evidence>
<evidence type="ECO:0000256" key="9">
    <source>
        <dbReference type="ARBA" id="ARBA00022605"/>
    </source>
</evidence>
<dbReference type="InterPro" id="IPR010071">
    <property type="entry name" value="AA_adenyl_dom"/>
</dbReference>
<keyword evidence="10" id="KW-0521">NADP</keyword>
<evidence type="ECO:0000256" key="1">
    <source>
        <dbReference type="ARBA" id="ARBA00001957"/>
    </source>
</evidence>
<dbReference type="InterPro" id="IPR013120">
    <property type="entry name" value="FAR_NAD-bd"/>
</dbReference>
<dbReference type="PIRSF" id="PIRSF001617">
    <property type="entry name" value="Alpha-AR"/>
    <property type="match status" value="1"/>
</dbReference>
<evidence type="ECO:0000256" key="13">
    <source>
        <dbReference type="ARBA" id="ARBA00031335"/>
    </source>
</evidence>
<dbReference type="PANTHER" id="PTHR44845">
    <property type="entry name" value="CARRIER DOMAIN-CONTAINING PROTEIN"/>
    <property type="match status" value="1"/>
</dbReference>
<comment type="catalytic activity">
    <reaction evidence="16">
        <text>(S)-2-amino-6-oxohexanoate + NAD(+) + H2O = L-2-aminoadipate + NADH + 2 H(+)</text>
        <dbReference type="Rhea" id="RHEA:12308"/>
        <dbReference type="ChEBI" id="CHEBI:15377"/>
        <dbReference type="ChEBI" id="CHEBI:15378"/>
        <dbReference type="ChEBI" id="CHEBI:57540"/>
        <dbReference type="ChEBI" id="CHEBI:57945"/>
        <dbReference type="ChEBI" id="CHEBI:58321"/>
        <dbReference type="ChEBI" id="CHEBI:58672"/>
        <dbReference type="EC" id="1.2.1.31"/>
    </reaction>
</comment>
<sequence>MAQTALADAQPDPKESLNWNNYCGAIHEIFASNAQDHPDAPCVVETKGPRTAQRIFTYQQINESSNQLAHYFLANACEVGDVVMIYAYRGVELVIAYMGALKAGATVSVLDPLYPAERQKVLLEVASPKFLIHIHRATEAAGPLSETVANYIANQLMIKAEVPALRLETDGTLFGGDIDGHDCLQAHLQSRQKIPGVLIGPDSNPTLSFTSGSEGRPKGVLGRHFSLTHYFPWMAQRFGLSKRDRITMLSGLAHDPIQRDIFTALFLGARIMIPHPDSIAHELLAEWMKENEITVTHLTPAMGQILVGGAVAQFPSLHHAFFVGDLLTKKDCRKLQSLAPNVYIINLYGTTETQRAVSFFEIPSQRQEPSYLEKLPDIIPVGQGMLNVQLLVVDREDRHKLCQIGEQGELFLRAGGLAEGYLGANAETQRLNEDKFLSNWFVDSTKWTREYERIASEAPEPWMKLYKGPRDRIYRTGDLARIRSDGAVECTGRIDNQVKIRGFRIELGEIDSHLSHHPFIRENVTMVRRDKDEEPTLVTYIVPEARRWLQHVAKDGIPAQDVSQDESLVTMMRTFKLLSEDCKNFLKSRVPHYAVPTMVIPLVRMPLNPNGKIDKPALPFPSASDLAFVHRRASRSSSTLESLTETQKRMAAIWAETLPNRSIRMFAPCSNFFEEGGHSILAQQMLFKVKREWEDVDIPMSAIFRAQTLEAFAGEIDRAQDPTGLRLDSGPLGANFGSDKIEDEAYAEDARDLAKQLPKAILNAGPLEQHTECVAFVTGATGFLGSYILHELLGRNKMLRVIALVRCKDPTTGLARIEAATKAYGLWTEGWRQRLQVVPGDLSRPKLGLTADDWEQVCDKANVVIHNGAQVNWMLPYSRLRSANVLSTMACIMLCTSGRPKRLTFVSSTSTLDTNHYIQLSRTLIAAGKNGVPETDDLEGSRKGLGTGYGQSKWASEHIVRAAGSRGLIGSIVRPGYITGDPQSGISITDDFLVRLWKACLQVRGRPDIGSGINQVSVTQVSRIVVASAMHPPVEPLGVVHVTSRPRLTMNEWLGALETYGYPIPQVSYSEWCTRLRAYVAEPTHKEDLALLPLFHFVVGDLPSDSIAPELDDVNAQAVLRSYSTASGNEQPQSNATFAGRTDAVAMYLSYLVAASFLPPPPGSDSSTQKLPNCRLSDERLKALATLGGRAAGPK</sequence>
<dbReference type="PROSITE" id="PS00061">
    <property type="entry name" value="ADH_SHORT"/>
    <property type="match status" value="1"/>
</dbReference>
<dbReference type="NCBIfam" id="TIGR01733">
    <property type="entry name" value="AA-adenyl-dom"/>
    <property type="match status" value="1"/>
</dbReference>
<comment type="similarity">
    <text evidence="4">Belongs to the ATP-dependent AMP-binding enzyme family.</text>
</comment>
<evidence type="ECO:0000256" key="14">
    <source>
        <dbReference type="ARBA" id="ARBA00032195"/>
    </source>
</evidence>
<feature type="domain" description="Carrier" evidence="18">
    <location>
        <begin position="641"/>
        <end position="720"/>
    </location>
</feature>
<evidence type="ECO:0000256" key="5">
    <source>
        <dbReference type="ARBA" id="ARBA00012913"/>
    </source>
</evidence>
<name>A0A6A6HDL6_VIRVR</name>
<evidence type="ECO:0000256" key="2">
    <source>
        <dbReference type="ARBA" id="ARBA00003499"/>
    </source>
</evidence>
<organism evidence="19 20">
    <name type="scientific">Viridothelium virens</name>
    <name type="common">Speckled blister lichen</name>
    <name type="synonym">Trypethelium virens</name>
    <dbReference type="NCBI Taxonomy" id="1048519"/>
    <lineage>
        <taxon>Eukaryota</taxon>
        <taxon>Fungi</taxon>
        <taxon>Dikarya</taxon>
        <taxon>Ascomycota</taxon>
        <taxon>Pezizomycotina</taxon>
        <taxon>Dothideomycetes</taxon>
        <taxon>Dothideomycetes incertae sedis</taxon>
        <taxon>Trypetheliales</taxon>
        <taxon>Trypetheliaceae</taxon>
        <taxon>Viridothelium</taxon>
    </lineage>
</organism>
<gene>
    <name evidence="19" type="ORF">EV356DRAFT_444773</name>
</gene>
<comment type="catalytic activity">
    <reaction evidence="17">
        <text>(S)-2-amino-6-oxohexanoate + NADP(+) + H2O = L-2-aminoadipate + NADPH + 2 H(+)</text>
        <dbReference type="Rhea" id="RHEA:12304"/>
        <dbReference type="ChEBI" id="CHEBI:15377"/>
        <dbReference type="ChEBI" id="CHEBI:15378"/>
        <dbReference type="ChEBI" id="CHEBI:57783"/>
        <dbReference type="ChEBI" id="CHEBI:58321"/>
        <dbReference type="ChEBI" id="CHEBI:58349"/>
        <dbReference type="ChEBI" id="CHEBI:58672"/>
        <dbReference type="EC" id="1.2.1.31"/>
    </reaction>
</comment>
<evidence type="ECO:0000256" key="11">
    <source>
        <dbReference type="ARBA" id="ARBA00023002"/>
    </source>
</evidence>
<dbReference type="PROSITE" id="PS00455">
    <property type="entry name" value="AMP_BINDING"/>
    <property type="match status" value="1"/>
</dbReference>
<dbReference type="EC" id="1.2.1.95" evidence="5"/>
<dbReference type="InterPro" id="IPR020904">
    <property type="entry name" value="Sc_DH/Rdtase_CS"/>
</dbReference>
<reference evidence="19" key="1">
    <citation type="journal article" date="2020" name="Stud. Mycol.">
        <title>101 Dothideomycetes genomes: a test case for predicting lifestyles and emergence of pathogens.</title>
        <authorList>
            <person name="Haridas S."/>
            <person name="Albert R."/>
            <person name="Binder M."/>
            <person name="Bloem J."/>
            <person name="Labutti K."/>
            <person name="Salamov A."/>
            <person name="Andreopoulos B."/>
            <person name="Baker S."/>
            <person name="Barry K."/>
            <person name="Bills G."/>
            <person name="Bluhm B."/>
            <person name="Cannon C."/>
            <person name="Castanera R."/>
            <person name="Culley D."/>
            <person name="Daum C."/>
            <person name="Ezra D."/>
            <person name="Gonzalez J."/>
            <person name="Henrissat B."/>
            <person name="Kuo A."/>
            <person name="Liang C."/>
            <person name="Lipzen A."/>
            <person name="Lutzoni F."/>
            <person name="Magnuson J."/>
            <person name="Mondo S."/>
            <person name="Nolan M."/>
            <person name="Ohm R."/>
            <person name="Pangilinan J."/>
            <person name="Park H.-J."/>
            <person name="Ramirez L."/>
            <person name="Alfaro M."/>
            <person name="Sun H."/>
            <person name="Tritt A."/>
            <person name="Yoshinaga Y."/>
            <person name="Zwiers L.-H."/>
            <person name="Turgeon B."/>
            <person name="Goodwin S."/>
            <person name="Spatafora J."/>
            <person name="Crous P."/>
            <person name="Grigoriev I."/>
        </authorList>
    </citation>
    <scope>NUCLEOTIDE SEQUENCE</scope>
    <source>
        <strain evidence="19">Tuck. ex Michener</strain>
    </source>
</reference>
<dbReference type="InterPro" id="IPR036291">
    <property type="entry name" value="NAD(P)-bd_dom_sf"/>
</dbReference>
<evidence type="ECO:0000256" key="3">
    <source>
        <dbReference type="ARBA" id="ARBA00004827"/>
    </source>
</evidence>
<evidence type="ECO:0000256" key="7">
    <source>
        <dbReference type="ARBA" id="ARBA00022450"/>
    </source>
</evidence>
<keyword evidence="7" id="KW-0596">Phosphopantetheine</keyword>
<evidence type="ECO:0000256" key="4">
    <source>
        <dbReference type="ARBA" id="ARBA00006432"/>
    </source>
</evidence>
<dbReference type="InterPro" id="IPR042099">
    <property type="entry name" value="ANL_N_sf"/>
</dbReference>
<dbReference type="Gene3D" id="1.10.1200.10">
    <property type="entry name" value="ACP-like"/>
    <property type="match status" value="1"/>
</dbReference>
<dbReference type="CDD" id="cd05235">
    <property type="entry name" value="SDR_e1"/>
    <property type="match status" value="1"/>
</dbReference>
<dbReference type="SUPFAM" id="SSF51735">
    <property type="entry name" value="NAD(P)-binding Rossmann-fold domains"/>
    <property type="match status" value="1"/>
</dbReference>
<dbReference type="InterPro" id="IPR036736">
    <property type="entry name" value="ACP-like_sf"/>
</dbReference>
<protein>
    <recommendedName>
        <fullName evidence="14">Alpha-aminoadipate reductase</fullName>
        <ecNumber evidence="6">1.2.1.31</ecNumber>
        <ecNumber evidence="5">1.2.1.95</ecNumber>
    </recommendedName>
    <alternativeName>
        <fullName evidence="13">L-aminoadipate-semialdehyde dehydrogenase</fullName>
    </alternativeName>
</protein>
<dbReference type="InterPro" id="IPR045851">
    <property type="entry name" value="AMP-bd_C_sf"/>
</dbReference>
<dbReference type="OrthoDB" id="329835at2759"/>
<dbReference type="InterPro" id="IPR000873">
    <property type="entry name" value="AMP-dep_synth/lig_dom"/>
</dbReference>
<accession>A0A6A6HDL6</accession>
<keyword evidence="8" id="KW-0597">Phosphoprotein</keyword>
<dbReference type="Pfam" id="PF00550">
    <property type="entry name" value="PP-binding"/>
    <property type="match status" value="1"/>
</dbReference>
<dbReference type="EMBL" id="ML991790">
    <property type="protein sequence ID" value="KAF2235580.1"/>
    <property type="molecule type" value="Genomic_DNA"/>
</dbReference>
<dbReference type="GO" id="GO:0004043">
    <property type="term" value="F:L-aminoadipate-semialdehyde dehydrogenase [NAD(P)+] activity"/>
    <property type="evidence" value="ECO:0007669"/>
    <property type="project" value="UniProtKB-EC"/>
</dbReference>
<dbReference type="Gene3D" id="3.30.300.30">
    <property type="match status" value="1"/>
</dbReference>